<proteinExistence type="predicted"/>
<feature type="DNA-binding region" description="H-T-H motif" evidence="2">
    <location>
        <begin position="36"/>
        <end position="55"/>
    </location>
</feature>
<keyword evidence="1 2" id="KW-0238">DNA-binding</keyword>
<evidence type="ECO:0000256" key="1">
    <source>
        <dbReference type="ARBA" id="ARBA00023125"/>
    </source>
</evidence>
<dbReference type="RefSeq" id="WP_112233728.1">
    <property type="nucleotide sequence ID" value="NZ_QLZQ01000007.1"/>
</dbReference>
<dbReference type="Pfam" id="PF14278">
    <property type="entry name" value="TetR_C_8"/>
    <property type="match status" value="1"/>
</dbReference>
<dbReference type="Proteomes" id="UP000251869">
    <property type="component" value="Unassembled WGS sequence"/>
</dbReference>
<dbReference type="SUPFAM" id="SSF46689">
    <property type="entry name" value="Homeodomain-like"/>
    <property type="match status" value="1"/>
</dbReference>
<protein>
    <recommendedName>
        <fullName evidence="3">HTH tetR-type domain-containing protein</fullName>
    </recommendedName>
</protein>
<dbReference type="Pfam" id="PF00440">
    <property type="entry name" value="TetR_N"/>
    <property type="match status" value="1"/>
</dbReference>
<dbReference type="GO" id="GO:0003677">
    <property type="term" value="F:DNA binding"/>
    <property type="evidence" value="ECO:0007669"/>
    <property type="project" value="UniProtKB-UniRule"/>
</dbReference>
<dbReference type="InterPro" id="IPR039532">
    <property type="entry name" value="TetR_C_Firmicutes"/>
</dbReference>
<reference evidence="4 5" key="1">
    <citation type="submission" date="2018-06" db="EMBL/GenBank/DDBJ databases">
        <title>The draft genome sequences of strains SCU63 and S1.</title>
        <authorList>
            <person name="Gan L."/>
        </authorList>
    </citation>
    <scope>NUCLEOTIDE SEQUENCE [LARGE SCALE GENOMIC DNA]</scope>
    <source>
        <strain evidence="4 5">S1</strain>
    </source>
</reference>
<accession>A0A365K1V7</accession>
<name>A0A365K1V7_9BACL</name>
<evidence type="ECO:0000313" key="5">
    <source>
        <dbReference type="Proteomes" id="UP000251869"/>
    </source>
</evidence>
<dbReference type="EMBL" id="QLZQ01000007">
    <property type="protein sequence ID" value="RAZ66508.1"/>
    <property type="molecule type" value="Genomic_DNA"/>
</dbReference>
<evidence type="ECO:0000259" key="3">
    <source>
        <dbReference type="PROSITE" id="PS50977"/>
    </source>
</evidence>
<keyword evidence="5" id="KW-1185">Reference proteome</keyword>
<dbReference type="InterPro" id="IPR050624">
    <property type="entry name" value="HTH-type_Tx_Regulator"/>
</dbReference>
<dbReference type="PANTHER" id="PTHR43479:SF7">
    <property type="entry name" value="TETR-FAMILY TRANSCRIPTIONAL REGULATOR"/>
    <property type="match status" value="1"/>
</dbReference>
<organism evidence="4 5">
    <name type="scientific">Planococcus maitriensis</name>
    <dbReference type="NCBI Taxonomy" id="221799"/>
    <lineage>
        <taxon>Bacteria</taxon>
        <taxon>Bacillati</taxon>
        <taxon>Bacillota</taxon>
        <taxon>Bacilli</taxon>
        <taxon>Bacillales</taxon>
        <taxon>Caryophanaceae</taxon>
        <taxon>Planococcus</taxon>
    </lineage>
</organism>
<sequence length="198" mass="23006">MKNKKEKLSPQAERTKQHLKEAFVELINEKGFSHVSVTEIVQRARYNRATFYLYYLDKPHLAEELREEMFGQVKRTSTERYEPGADILTRAMDVDSFELVSFVYDNRAFFNLYLLEDTIPGLHGELAQAIFEMLEERFELTAIGDHDINSTPFKLYMAHGTAGLLMDWAKTGYEKSPKEITETLITIFRSFTAGFRVN</sequence>
<comment type="caution">
    <text evidence="4">The sequence shown here is derived from an EMBL/GenBank/DDBJ whole genome shotgun (WGS) entry which is preliminary data.</text>
</comment>
<evidence type="ECO:0000313" key="4">
    <source>
        <dbReference type="EMBL" id="RAZ66508.1"/>
    </source>
</evidence>
<dbReference type="Gene3D" id="1.10.357.10">
    <property type="entry name" value="Tetracycline Repressor, domain 2"/>
    <property type="match status" value="1"/>
</dbReference>
<dbReference type="InterPro" id="IPR001647">
    <property type="entry name" value="HTH_TetR"/>
</dbReference>
<gene>
    <name evidence="4" type="ORF">DP119_13875</name>
</gene>
<feature type="domain" description="HTH tetR-type" evidence="3">
    <location>
        <begin position="13"/>
        <end position="73"/>
    </location>
</feature>
<dbReference type="AlphaFoldDB" id="A0A365K1V7"/>
<evidence type="ECO:0000256" key="2">
    <source>
        <dbReference type="PROSITE-ProRule" id="PRU00335"/>
    </source>
</evidence>
<dbReference type="PANTHER" id="PTHR43479">
    <property type="entry name" value="ACREF/ENVCD OPERON REPRESSOR-RELATED"/>
    <property type="match status" value="1"/>
</dbReference>
<dbReference type="InterPro" id="IPR009057">
    <property type="entry name" value="Homeodomain-like_sf"/>
</dbReference>
<dbReference type="PROSITE" id="PS50977">
    <property type="entry name" value="HTH_TETR_2"/>
    <property type="match status" value="1"/>
</dbReference>
<dbReference type="OrthoDB" id="9810250at2"/>